<dbReference type="InterPro" id="IPR001650">
    <property type="entry name" value="Helicase_C-like"/>
</dbReference>
<evidence type="ECO:0000313" key="4">
    <source>
        <dbReference type="EMBL" id="GGG12701.1"/>
    </source>
</evidence>
<dbReference type="GO" id="GO:0005524">
    <property type="term" value="F:ATP binding"/>
    <property type="evidence" value="ECO:0007669"/>
    <property type="project" value="InterPro"/>
</dbReference>
<dbReference type="InterPro" id="IPR049730">
    <property type="entry name" value="SNF2/RAD54-like_C"/>
</dbReference>
<dbReference type="FunFam" id="3.40.50.300:FF:000533">
    <property type="entry name" value="Helicase, Snf2 family"/>
    <property type="match status" value="1"/>
</dbReference>
<proteinExistence type="predicted"/>
<dbReference type="Proteomes" id="UP000616608">
    <property type="component" value="Unassembled WGS sequence"/>
</dbReference>
<dbReference type="GO" id="GO:0004386">
    <property type="term" value="F:helicase activity"/>
    <property type="evidence" value="ECO:0007669"/>
    <property type="project" value="UniProtKB-KW"/>
</dbReference>
<keyword evidence="4" id="KW-0067">ATP-binding</keyword>
<dbReference type="CDD" id="cd18793">
    <property type="entry name" value="SF2_C_SNF"/>
    <property type="match status" value="1"/>
</dbReference>
<dbReference type="InterPro" id="IPR022138">
    <property type="entry name" value="DUF3670"/>
</dbReference>
<reference evidence="4" key="2">
    <citation type="submission" date="2020-09" db="EMBL/GenBank/DDBJ databases">
        <authorList>
            <person name="Sun Q."/>
            <person name="Zhou Y."/>
        </authorList>
    </citation>
    <scope>NUCLEOTIDE SEQUENCE</scope>
    <source>
        <strain evidence="4">CGMCC 1.15760</strain>
    </source>
</reference>
<feature type="domain" description="Helicase C-terminal" evidence="3">
    <location>
        <begin position="713"/>
        <end position="872"/>
    </location>
</feature>
<dbReference type="SMART" id="SM00487">
    <property type="entry name" value="DEXDc"/>
    <property type="match status" value="1"/>
</dbReference>
<dbReference type="EMBL" id="BMJT01000001">
    <property type="protein sequence ID" value="GGG12701.1"/>
    <property type="molecule type" value="Genomic_DNA"/>
</dbReference>
<accession>A0A917D6M2</accession>
<dbReference type="Gene3D" id="3.40.50.300">
    <property type="entry name" value="P-loop containing nucleotide triphosphate hydrolases"/>
    <property type="match status" value="1"/>
</dbReference>
<dbReference type="InterPro" id="IPR000330">
    <property type="entry name" value="SNF2_N"/>
</dbReference>
<dbReference type="PANTHER" id="PTHR10799">
    <property type="entry name" value="SNF2/RAD54 HELICASE FAMILY"/>
    <property type="match status" value="1"/>
</dbReference>
<feature type="domain" description="Helicase ATP-binding" evidence="2">
    <location>
        <begin position="422"/>
        <end position="583"/>
    </location>
</feature>
<dbReference type="Pfam" id="PF00271">
    <property type="entry name" value="Helicase_C"/>
    <property type="match status" value="1"/>
</dbReference>
<reference evidence="4" key="1">
    <citation type="journal article" date="2014" name="Int. J. Syst. Evol. Microbiol.">
        <title>Complete genome sequence of Corynebacterium casei LMG S-19264T (=DSM 44701T), isolated from a smear-ripened cheese.</title>
        <authorList>
            <consortium name="US DOE Joint Genome Institute (JGI-PGF)"/>
            <person name="Walter F."/>
            <person name="Albersmeier A."/>
            <person name="Kalinowski J."/>
            <person name="Ruckert C."/>
        </authorList>
    </citation>
    <scope>NUCLEOTIDE SEQUENCE</scope>
    <source>
        <strain evidence="4">CGMCC 1.15760</strain>
    </source>
</reference>
<keyword evidence="4" id="KW-0547">Nucleotide-binding</keyword>
<evidence type="ECO:0000313" key="5">
    <source>
        <dbReference type="Proteomes" id="UP000616608"/>
    </source>
</evidence>
<dbReference type="Pfam" id="PF00176">
    <property type="entry name" value="SNF2-rel_dom"/>
    <property type="match status" value="1"/>
</dbReference>
<evidence type="ECO:0000256" key="1">
    <source>
        <dbReference type="ARBA" id="ARBA00022801"/>
    </source>
</evidence>
<evidence type="ECO:0000259" key="2">
    <source>
        <dbReference type="PROSITE" id="PS51192"/>
    </source>
</evidence>
<keyword evidence="1" id="KW-0378">Hydrolase</keyword>
<dbReference type="Gene3D" id="3.40.50.10810">
    <property type="entry name" value="Tandem AAA-ATPase domain"/>
    <property type="match status" value="1"/>
</dbReference>
<dbReference type="SUPFAM" id="SSF52540">
    <property type="entry name" value="P-loop containing nucleoside triphosphate hydrolases"/>
    <property type="match status" value="2"/>
</dbReference>
<dbReference type="GO" id="GO:0016787">
    <property type="term" value="F:hydrolase activity"/>
    <property type="evidence" value="ECO:0007669"/>
    <property type="project" value="UniProtKB-KW"/>
</dbReference>
<keyword evidence="4" id="KW-0347">Helicase</keyword>
<comment type="caution">
    <text evidence="4">The sequence shown here is derived from an EMBL/GenBank/DDBJ whole genome shotgun (WGS) entry which is preliminary data.</text>
</comment>
<dbReference type="InterPro" id="IPR014001">
    <property type="entry name" value="Helicase_ATP-bd"/>
</dbReference>
<organism evidence="4 5">
    <name type="scientific">Lysinibacillus alkalisoli</name>
    <dbReference type="NCBI Taxonomy" id="1911548"/>
    <lineage>
        <taxon>Bacteria</taxon>
        <taxon>Bacillati</taxon>
        <taxon>Bacillota</taxon>
        <taxon>Bacilli</taxon>
        <taxon>Bacillales</taxon>
        <taxon>Bacillaceae</taxon>
        <taxon>Lysinibacillus</taxon>
    </lineage>
</organism>
<evidence type="ECO:0000259" key="3">
    <source>
        <dbReference type="PROSITE" id="PS51194"/>
    </source>
</evidence>
<dbReference type="RefSeq" id="WP_188613319.1">
    <property type="nucleotide sequence ID" value="NZ_BMJT01000001.1"/>
</dbReference>
<dbReference type="InterPro" id="IPR027417">
    <property type="entry name" value="P-loop_NTPase"/>
</dbReference>
<protein>
    <submittedName>
        <fullName evidence="4">ATP-dependent helicase YwqA</fullName>
    </submittedName>
</protein>
<sequence length="879" mass="100112">MTQTPFTKSLQLHTTIDDQDYVHIQSPTHSAKQLNQLLCYRYPKNFFGTTAQERESLILPLYQLLDVLSETYRNPFLQIDTTLNTLLPLWESNELFDYATFDGQLNFTCEHGTLLRSAVLSALHEQGIAEAQLETLLPTLKNGGWPLQAHRKIDDVYVAVRLSEPVTDDNWLLETVLYTDTTAYWTPAQRKKTSAIEEALPQKWKALAPNIQQEQARLIDLLSLSQHSEQFLSHAMSEGDVRAFLRDDVSLLQAFGFEVILPSWLKSLQPTKMRVALQAGSAKAITSLDDLVNFNWEVSLGEHTLDAKQFMQLVESERELVRIGTDWFKVDAEWTTQIKAIIDKATKEKVTVRDLLLTDVMEEITPELEDDIDPLLTFQLQKTMQQFVATLRDKEQIPTLAVPPLLQATLRPYQKQGFEWLTFMRQQNLGACLADDMGLGKTVQLITYLTALYDEQPSAAPSLIICPTSVLGNWQKELARFAPHLNVYTHYTAQRAKEDTFNPHLCQVVLTTYGTITQDIHFLAQTTFAAVVLDEAQNIKNMQTMQSKAIRQLQGTHHIALTGTPVENRLAELWAIFDFIQKGYLGTFSSFVKNYITPIEREQDENITEKLRMKIQPFLLRRTKRDENLALNLPDKQEVKDYCPLTAEQAALYEAYVSETALSLQDLHGIEKKGKILVMLNKLKQLCNHPALYLKEPLDDAYTLSTRSFKVERILQLTSEIVSNGEQCLIFTQYVGMGKLLQYCLNELYEIEAPFLTGSTTKSQRDALVDGFQSGEFPVLLLSLKAGGTGLNLTAATHVLHADRWWNPAVENQATDRAYRIGQTKFVQVHKFITLGTLEEKIDQLLTDKLALSEELIQSSKWLTELSEEELQQLMTLER</sequence>
<dbReference type="AlphaFoldDB" id="A0A917D6M2"/>
<dbReference type="CDD" id="cd18012">
    <property type="entry name" value="DEXQc_arch_SWI2_SNF2"/>
    <property type="match status" value="1"/>
</dbReference>
<keyword evidence="5" id="KW-1185">Reference proteome</keyword>
<gene>
    <name evidence="4" type="primary">ywqA</name>
    <name evidence="4" type="ORF">GCM10007425_03830</name>
</gene>
<dbReference type="PROSITE" id="PS51192">
    <property type="entry name" value="HELICASE_ATP_BIND_1"/>
    <property type="match status" value="1"/>
</dbReference>
<dbReference type="Pfam" id="PF12419">
    <property type="entry name" value="DUF3670"/>
    <property type="match status" value="1"/>
</dbReference>
<dbReference type="InterPro" id="IPR038718">
    <property type="entry name" value="SNF2-like_sf"/>
</dbReference>
<dbReference type="SMART" id="SM00490">
    <property type="entry name" value="HELICc"/>
    <property type="match status" value="1"/>
</dbReference>
<dbReference type="PROSITE" id="PS51194">
    <property type="entry name" value="HELICASE_CTER"/>
    <property type="match status" value="1"/>
</dbReference>
<name>A0A917D6M2_9BACI</name>